<comment type="caution">
    <text evidence="10">The sequence shown here is derived from an EMBL/GenBank/DDBJ whole genome shotgun (WGS) entry which is preliminary data.</text>
</comment>
<dbReference type="PROSITE" id="PS50011">
    <property type="entry name" value="PROTEIN_KINASE_DOM"/>
    <property type="match status" value="1"/>
</dbReference>
<evidence type="ECO:0000256" key="4">
    <source>
        <dbReference type="ARBA" id="ARBA00022741"/>
    </source>
</evidence>
<dbReference type="EC" id="2.7.11.1" evidence="1"/>
<dbReference type="Proteomes" id="UP000612585">
    <property type="component" value="Unassembled WGS sequence"/>
</dbReference>
<keyword evidence="4" id="KW-0547">Nucleotide-binding</keyword>
<dbReference type="InterPro" id="IPR011009">
    <property type="entry name" value="Kinase-like_dom_sf"/>
</dbReference>
<evidence type="ECO:0000256" key="3">
    <source>
        <dbReference type="ARBA" id="ARBA00022679"/>
    </source>
</evidence>
<evidence type="ECO:0000256" key="5">
    <source>
        <dbReference type="ARBA" id="ARBA00022777"/>
    </source>
</evidence>
<comment type="catalytic activity">
    <reaction evidence="7">
        <text>L-threonyl-[protein] + ATP = O-phospho-L-threonyl-[protein] + ADP + H(+)</text>
        <dbReference type="Rhea" id="RHEA:46608"/>
        <dbReference type="Rhea" id="RHEA-COMP:11060"/>
        <dbReference type="Rhea" id="RHEA-COMP:11605"/>
        <dbReference type="ChEBI" id="CHEBI:15378"/>
        <dbReference type="ChEBI" id="CHEBI:30013"/>
        <dbReference type="ChEBI" id="CHEBI:30616"/>
        <dbReference type="ChEBI" id="CHEBI:61977"/>
        <dbReference type="ChEBI" id="CHEBI:456216"/>
        <dbReference type="EC" id="2.7.11.1"/>
    </reaction>
</comment>
<organism evidence="10 11">
    <name type="scientific">Virgisporangium aurantiacum</name>
    <dbReference type="NCBI Taxonomy" id="175570"/>
    <lineage>
        <taxon>Bacteria</taxon>
        <taxon>Bacillati</taxon>
        <taxon>Actinomycetota</taxon>
        <taxon>Actinomycetes</taxon>
        <taxon>Micromonosporales</taxon>
        <taxon>Micromonosporaceae</taxon>
        <taxon>Virgisporangium</taxon>
    </lineage>
</organism>
<dbReference type="Gene3D" id="1.10.510.10">
    <property type="entry name" value="Transferase(Phosphotransferase) domain 1"/>
    <property type="match status" value="1"/>
</dbReference>
<feature type="domain" description="Protein kinase" evidence="9">
    <location>
        <begin position="226"/>
        <end position="529"/>
    </location>
</feature>
<dbReference type="Pfam" id="PF25816">
    <property type="entry name" value="RamC_N"/>
    <property type="match status" value="1"/>
</dbReference>
<dbReference type="SUPFAM" id="SSF158745">
    <property type="entry name" value="LanC-like"/>
    <property type="match status" value="1"/>
</dbReference>
<reference evidence="10" key="1">
    <citation type="submission" date="2021-01" db="EMBL/GenBank/DDBJ databases">
        <title>Whole genome shotgun sequence of Virgisporangium aurantiacum NBRC 16421.</title>
        <authorList>
            <person name="Komaki H."/>
            <person name="Tamura T."/>
        </authorList>
    </citation>
    <scope>NUCLEOTIDE SEQUENCE</scope>
    <source>
        <strain evidence="10">NBRC 16421</strain>
    </source>
</reference>
<dbReference type="CDD" id="cd04791">
    <property type="entry name" value="LanC_SerThrkinase"/>
    <property type="match status" value="1"/>
</dbReference>
<name>A0A8J3Z925_9ACTN</name>
<keyword evidence="6" id="KW-0067">ATP-binding</keyword>
<evidence type="ECO:0000259" key="9">
    <source>
        <dbReference type="PROSITE" id="PS50011"/>
    </source>
</evidence>
<sequence length="877" mass="94794">MVIERYEVYCLADRVFYDTLDRSREHVDFAQCGRPVPDGWVRETDETWTHLAPRDAGVPVQGWKVHLSARSEDIERVLGTVWDYCVPRSIAFKFLRSRPVAVTYNAKSAFRGSSGKLVTIYPTGEDQLELVLKDLDALLADVRGPYILSDLRYGDGPVFVRYGAFVPLHCIADSGKRVLALQDAEGRLVPDVRGPTFTLPPWVTLPVFLESHLAARNSVTVTDLPYEIESVLHFSNGGGVYLGRDRRTGERVVLKEGRPYAGLDVADRDAVTRLRHERDLLDRLRGLDAVPRLVDYFTLGDHEFLVQEFVDGNPLQRMLVHRYPLTKADCTADTRAEYTAWALDMLDRVDRAVETLHRRGVVFGDLHPDNILVTADGRVVLIDFEVSTLAADRARSALAHPGFAAPADRHGVDVDRYALACLRLNLFAPHTTVLLPLNRAKAVHLGRLITAEFPVPDPVVDAAVATILGVGPEQDAAVRMFDDIPPLRAEPDAWPRIRAAIRRAILAGATPDRDDRLFPGDIAQFEPGGAVNLAHGAAGVLFALAATGAEIVPEHVHWLRVRALDRTRAANPGFYDGLHGVAYVLDRLGHRQDALDIVARCGGQQWDALESGLFAGLAGIGLNLLHLGAVAAEPELTALAGRIVDRCADRLGGPDDVPEISGGDHPRAGLMYGSSGTALLFLTAYEHTGDAALLDLAAVALRQDLRRCVPGGDGTLQVDQGWRTLPYLDEGSAGIGLVLARYLAHRDDETFADALRAIARVTTAGYYVQSGLFTGRAGMLAAVGMGLGTKAAAHVRRLAWHAIPYGGGLAFSGDQLLRLSMDFATGTAGVLFALGTALHDVPVSLPFFPPGGVTGVATATTAAAATGGTVPTASERR</sequence>
<dbReference type="GO" id="GO:0031179">
    <property type="term" value="P:peptide modification"/>
    <property type="evidence" value="ECO:0007669"/>
    <property type="project" value="InterPro"/>
</dbReference>
<dbReference type="AlphaFoldDB" id="A0A8J3Z925"/>
<evidence type="ECO:0000313" key="10">
    <source>
        <dbReference type="EMBL" id="GIJ57113.1"/>
    </source>
</evidence>
<dbReference type="Gene3D" id="1.50.10.20">
    <property type="match status" value="1"/>
</dbReference>
<evidence type="ECO:0000313" key="11">
    <source>
        <dbReference type="Proteomes" id="UP000612585"/>
    </source>
</evidence>
<dbReference type="EMBL" id="BOPG01000029">
    <property type="protein sequence ID" value="GIJ57113.1"/>
    <property type="molecule type" value="Genomic_DNA"/>
</dbReference>
<evidence type="ECO:0000256" key="1">
    <source>
        <dbReference type="ARBA" id="ARBA00012513"/>
    </source>
</evidence>
<proteinExistence type="predicted"/>
<keyword evidence="3" id="KW-0808">Transferase</keyword>
<evidence type="ECO:0000256" key="8">
    <source>
        <dbReference type="ARBA" id="ARBA00048679"/>
    </source>
</evidence>
<dbReference type="InterPro" id="IPR007822">
    <property type="entry name" value="LANC-like"/>
</dbReference>
<dbReference type="SMART" id="SM01260">
    <property type="entry name" value="LANC_like"/>
    <property type="match status" value="1"/>
</dbReference>
<dbReference type="GO" id="GO:0004674">
    <property type="term" value="F:protein serine/threonine kinase activity"/>
    <property type="evidence" value="ECO:0007669"/>
    <property type="project" value="UniProtKB-KW"/>
</dbReference>
<comment type="catalytic activity">
    <reaction evidence="8">
        <text>L-seryl-[protein] + ATP = O-phospho-L-seryl-[protein] + ADP + H(+)</text>
        <dbReference type="Rhea" id="RHEA:17989"/>
        <dbReference type="Rhea" id="RHEA-COMP:9863"/>
        <dbReference type="Rhea" id="RHEA-COMP:11604"/>
        <dbReference type="ChEBI" id="CHEBI:15378"/>
        <dbReference type="ChEBI" id="CHEBI:29999"/>
        <dbReference type="ChEBI" id="CHEBI:30616"/>
        <dbReference type="ChEBI" id="CHEBI:83421"/>
        <dbReference type="ChEBI" id="CHEBI:456216"/>
        <dbReference type="EC" id="2.7.11.1"/>
    </reaction>
</comment>
<dbReference type="InterPro" id="IPR057929">
    <property type="entry name" value="RamC_N"/>
</dbReference>
<keyword evidence="2 10" id="KW-0723">Serine/threonine-protein kinase</keyword>
<protein>
    <recommendedName>
        <fullName evidence="1">non-specific serine/threonine protein kinase</fullName>
        <ecNumber evidence="1">2.7.11.1</ecNumber>
    </recommendedName>
</protein>
<evidence type="ECO:0000256" key="2">
    <source>
        <dbReference type="ARBA" id="ARBA00022527"/>
    </source>
</evidence>
<dbReference type="SMART" id="SM00220">
    <property type="entry name" value="S_TKc"/>
    <property type="match status" value="1"/>
</dbReference>
<accession>A0A8J3Z925</accession>
<dbReference type="NCBIfam" id="NF038151">
    <property type="entry name" value="lanthi_synth_III"/>
    <property type="match status" value="1"/>
</dbReference>
<dbReference type="Gene3D" id="3.30.200.20">
    <property type="entry name" value="Phosphorylase Kinase, domain 1"/>
    <property type="match status" value="1"/>
</dbReference>
<dbReference type="InterPro" id="IPR053524">
    <property type="entry name" value="Aerial_hyphae_peptide-synth"/>
</dbReference>
<keyword evidence="5 10" id="KW-0418">Kinase</keyword>
<dbReference type="Pfam" id="PF00069">
    <property type="entry name" value="Pkinase"/>
    <property type="match status" value="1"/>
</dbReference>
<dbReference type="PANTHER" id="PTHR24363">
    <property type="entry name" value="SERINE/THREONINE PROTEIN KINASE"/>
    <property type="match status" value="1"/>
</dbReference>
<gene>
    <name evidence="10" type="ORF">Vau01_046290</name>
</gene>
<dbReference type="GO" id="GO:0005524">
    <property type="term" value="F:ATP binding"/>
    <property type="evidence" value="ECO:0007669"/>
    <property type="project" value="UniProtKB-KW"/>
</dbReference>
<dbReference type="InterPro" id="IPR058053">
    <property type="entry name" value="RamC_C"/>
</dbReference>
<dbReference type="SUPFAM" id="SSF56112">
    <property type="entry name" value="Protein kinase-like (PK-like)"/>
    <property type="match status" value="1"/>
</dbReference>
<dbReference type="PANTHER" id="PTHR24363:SF0">
    <property type="entry name" value="SERINE_THREONINE KINASE LIKE DOMAIN CONTAINING 1"/>
    <property type="match status" value="1"/>
</dbReference>
<dbReference type="InterPro" id="IPR000719">
    <property type="entry name" value="Prot_kinase_dom"/>
</dbReference>
<evidence type="ECO:0000256" key="7">
    <source>
        <dbReference type="ARBA" id="ARBA00047899"/>
    </source>
</evidence>
<evidence type="ECO:0000256" key="6">
    <source>
        <dbReference type="ARBA" id="ARBA00022840"/>
    </source>
</evidence>
<keyword evidence="11" id="KW-1185">Reference proteome</keyword>